<dbReference type="Pfam" id="PF26554">
    <property type="entry name" value="DUF8182"/>
    <property type="match status" value="1"/>
</dbReference>
<dbReference type="InterPro" id="IPR021778">
    <property type="entry name" value="Se/S_carrier-like"/>
</dbReference>
<dbReference type="Proteomes" id="UP000298602">
    <property type="component" value="Chromosome"/>
</dbReference>
<dbReference type="Pfam" id="PF11823">
    <property type="entry name" value="Se_S_carrier"/>
    <property type="match status" value="1"/>
</dbReference>
<dbReference type="KEGG" id="dax:FDQ92_08660"/>
<dbReference type="AlphaFoldDB" id="A0A4P8L622"/>
<evidence type="ECO:0000259" key="2">
    <source>
        <dbReference type="Pfam" id="PF26554"/>
    </source>
</evidence>
<reference evidence="3 4" key="2">
    <citation type="submission" date="2019-05" db="EMBL/GenBank/DDBJ databases">
        <authorList>
            <person name="Suflita J.M."/>
            <person name="Marks C.R."/>
        </authorList>
    </citation>
    <scope>NUCLEOTIDE SEQUENCE [LARGE SCALE GENOMIC DNA]</scope>
    <source>
        <strain evidence="3 4">ALDC</strain>
    </source>
</reference>
<dbReference type="OrthoDB" id="5416807at2"/>
<evidence type="ECO:0000313" key="3">
    <source>
        <dbReference type="EMBL" id="QCQ22222.1"/>
    </source>
</evidence>
<organism evidence="3 4">
    <name type="scientific">Desulfoglaeba alkanexedens ALDC</name>
    <dbReference type="NCBI Taxonomy" id="980445"/>
    <lineage>
        <taxon>Bacteria</taxon>
        <taxon>Pseudomonadati</taxon>
        <taxon>Thermodesulfobacteriota</taxon>
        <taxon>Syntrophobacteria</taxon>
        <taxon>Syntrophobacterales</taxon>
        <taxon>Syntrophobacteraceae</taxon>
        <taxon>Desulfoglaeba</taxon>
    </lineage>
</organism>
<reference evidence="3 4" key="1">
    <citation type="submission" date="2019-05" db="EMBL/GenBank/DDBJ databases">
        <title>The Complete Genome Sequence of the n-alkane-degrading Desulfoglaeba alkanexedens ALDC reveals multiple alkylsuccinate synthase gene clusters.</title>
        <authorList>
            <person name="Callaghan A.V."/>
            <person name="Davidova I.A."/>
            <person name="Duncan K.E."/>
            <person name="Morris B."/>
            <person name="McInerney M.J."/>
        </authorList>
    </citation>
    <scope>NUCLEOTIDE SEQUENCE [LARGE SCALE GENOMIC DNA]</scope>
    <source>
        <strain evidence="3 4">ALDC</strain>
    </source>
</reference>
<evidence type="ECO:0000259" key="1">
    <source>
        <dbReference type="Pfam" id="PF11823"/>
    </source>
</evidence>
<dbReference type="InterPro" id="IPR058495">
    <property type="entry name" value="DUF8182"/>
</dbReference>
<proteinExistence type="predicted"/>
<keyword evidence="4" id="KW-1185">Reference proteome</keyword>
<feature type="domain" description="Putative Se/S carrier protein-like" evidence="1">
    <location>
        <begin position="27"/>
        <end position="92"/>
    </location>
</feature>
<gene>
    <name evidence="3" type="ORF">FDQ92_08660</name>
</gene>
<protein>
    <submittedName>
        <fullName evidence="3">DUF3343 domain-containing protein</fullName>
    </submittedName>
</protein>
<feature type="domain" description="DUF8182" evidence="2">
    <location>
        <begin position="106"/>
        <end position="181"/>
    </location>
</feature>
<name>A0A4P8L622_9BACT</name>
<dbReference type="RefSeq" id="WP_137424213.1">
    <property type="nucleotide sequence ID" value="NZ_CP040098.1"/>
</dbReference>
<sequence length="188" mass="20598">MGLLSFLKNGIRGGRGQAAEGSKADRGILIFENTSDVIRAENRLKAAGWPVRVMGPPPEIQRGCDLVIEFPLIQRLEIMRLLEEAQAVPLEMVPVTGPLLTPVDLFQTVDYGDWLMVRAANMKICIEKSTRTIVNISGGGCPDVPYLAQEMVGKSLTEAPRPREIGHTLCGYALELAYEEICRQCSAS</sequence>
<accession>A0A4P8L622</accession>
<evidence type="ECO:0000313" key="4">
    <source>
        <dbReference type="Proteomes" id="UP000298602"/>
    </source>
</evidence>
<dbReference type="EMBL" id="CP040098">
    <property type="protein sequence ID" value="QCQ22222.1"/>
    <property type="molecule type" value="Genomic_DNA"/>
</dbReference>